<sequence length="164" mass="18129">MFTVLILLATPAYTVPPGLAGVAGLQGCWQVTGKTLGDDTVGVARGQWHLGSRYFNLQFRTIGSDPYEASITYGAGEQPRAIGSIYLDTTGGLYEPSLGLGELADHGFVQRYRFSSADYLNRFRRTDTGWRWTITVQAKGKPDSVFADYHLQRSASCRGMQFQY</sequence>
<dbReference type="Proteomes" id="UP001382935">
    <property type="component" value="Chromosome"/>
</dbReference>
<protein>
    <recommendedName>
        <fullName evidence="3">DUF1579 domain-containing protein</fullName>
    </recommendedName>
</protein>
<dbReference type="EMBL" id="CP145607">
    <property type="protein sequence ID" value="WWM69170.1"/>
    <property type="molecule type" value="Genomic_DNA"/>
</dbReference>
<organism evidence="1 2">
    <name type="scientific">Sphingomonas kaistensis</name>
    <dbReference type="NCBI Taxonomy" id="298708"/>
    <lineage>
        <taxon>Bacteria</taxon>
        <taxon>Pseudomonadati</taxon>
        <taxon>Pseudomonadota</taxon>
        <taxon>Alphaproteobacteria</taxon>
        <taxon>Sphingomonadales</taxon>
        <taxon>Sphingomonadaceae</taxon>
        <taxon>Sphingomonas</taxon>
    </lineage>
</organism>
<evidence type="ECO:0000313" key="1">
    <source>
        <dbReference type="EMBL" id="WWM69170.1"/>
    </source>
</evidence>
<evidence type="ECO:0008006" key="3">
    <source>
        <dbReference type="Google" id="ProtNLM"/>
    </source>
</evidence>
<evidence type="ECO:0000313" key="2">
    <source>
        <dbReference type="Proteomes" id="UP001382935"/>
    </source>
</evidence>
<dbReference type="RefSeq" id="WP_338501076.1">
    <property type="nucleotide sequence ID" value="NZ_CP145607.1"/>
</dbReference>
<name>A0ABZ2FWZ3_9SPHN</name>
<reference evidence="1 2" key="1">
    <citation type="submission" date="2024-02" db="EMBL/GenBank/DDBJ databases">
        <title>Full genome sequence of Sphingomonas kaistensis.</title>
        <authorList>
            <person name="Poletto B.L."/>
            <person name="Silva G."/>
            <person name="Galante D."/>
            <person name="Campos K.R."/>
            <person name="Santos M.B.N."/>
            <person name="Sacchi C.T."/>
        </authorList>
    </citation>
    <scope>NUCLEOTIDE SEQUENCE [LARGE SCALE GENOMIC DNA]</scope>
    <source>
        <strain evidence="1 2">MA4R</strain>
    </source>
</reference>
<proteinExistence type="predicted"/>
<keyword evidence="2" id="KW-1185">Reference proteome</keyword>
<gene>
    <name evidence="1" type="ORF">V6R86_00245</name>
</gene>
<accession>A0ABZ2FWZ3</accession>